<evidence type="ECO:0000313" key="3">
    <source>
        <dbReference type="Proteomes" id="UP000295632"/>
    </source>
</evidence>
<proteinExistence type="predicted"/>
<comment type="caution">
    <text evidence="2">The sequence shown here is derived from an EMBL/GenBank/DDBJ whole genome shotgun (WGS) entry which is preliminary data.</text>
</comment>
<name>A0A4R6U1M9_9BACI</name>
<dbReference type="RefSeq" id="WP_133580632.1">
    <property type="nucleotide sequence ID" value="NZ_SNYJ01000008.1"/>
</dbReference>
<dbReference type="AlphaFoldDB" id="A0A4R6U1M9"/>
<feature type="region of interest" description="Disordered" evidence="1">
    <location>
        <begin position="100"/>
        <end position="143"/>
    </location>
</feature>
<organism evidence="2 3">
    <name type="scientific">Aureibacillus halotolerans</name>
    <dbReference type="NCBI Taxonomy" id="1508390"/>
    <lineage>
        <taxon>Bacteria</taxon>
        <taxon>Bacillati</taxon>
        <taxon>Bacillota</taxon>
        <taxon>Bacilli</taxon>
        <taxon>Bacillales</taxon>
        <taxon>Bacillaceae</taxon>
        <taxon>Aureibacillus</taxon>
    </lineage>
</organism>
<protein>
    <submittedName>
        <fullName evidence="2">Uncharacterized protein</fullName>
    </submittedName>
</protein>
<keyword evidence="3" id="KW-1185">Reference proteome</keyword>
<evidence type="ECO:0000256" key="1">
    <source>
        <dbReference type="SAM" id="MobiDB-lite"/>
    </source>
</evidence>
<dbReference type="EMBL" id="SNYJ01000008">
    <property type="protein sequence ID" value="TDQ39202.1"/>
    <property type="molecule type" value="Genomic_DNA"/>
</dbReference>
<dbReference type="Proteomes" id="UP000295632">
    <property type="component" value="Unassembled WGS sequence"/>
</dbReference>
<feature type="compositionally biased region" description="Basic and acidic residues" evidence="1">
    <location>
        <begin position="104"/>
        <end position="141"/>
    </location>
</feature>
<accession>A0A4R6U1M9</accession>
<gene>
    <name evidence="2" type="ORF">EV213_108154</name>
</gene>
<evidence type="ECO:0000313" key="2">
    <source>
        <dbReference type="EMBL" id="TDQ39202.1"/>
    </source>
</evidence>
<sequence length="196" mass="21967">MNDLQDVMDAVLISLGASDWNAVADQLDKQEIEQVQEYVALLQAMLAQKKATFAEVALKGYLPVAPIVPQNEEEKTVIEIKISATPELIDALSKFTAALQQDAPETKKESKTNKKTEPKEEKQEEEKAEPAEEKEEAKSKYSLDTITSKTREFIQGNSENKKLLKGFLDEKDVPKVSALEVADYDEYMAFIEEHSA</sequence>
<reference evidence="2 3" key="1">
    <citation type="submission" date="2019-03" db="EMBL/GenBank/DDBJ databases">
        <title>Genomic Encyclopedia of Type Strains, Phase IV (KMG-IV): sequencing the most valuable type-strain genomes for metagenomic binning, comparative biology and taxonomic classification.</title>
        <authorList>
            <person name="Goeker M."/>
        </authorList>
    </citation>
    <scope>NUCLEOTIDE SEQUENCE [LARGE SCALE GENOMIC DNA]</scope>
    <source>
        <strain evidence="2 3">DSM 28697</strain>
    </source>
</reference>